<comment type="caution">
    <text evidence="1">The sequence shown here is derived from an EMBL/GenBank/DDBJ whole genome shotgun (WGS) entry which is preliminary data.</text>
</comment>
<evidence type="ECO:0000313" key="2">
    <source>
        <dbReference type="Proteomes" id="UP000823775"/>
    </source>
</evidence>
<name>A0ABS8V2Z3_DATST</name>
<protein>
    <submittedName>
        <fullName evidence="1">Uncharacterized protein</fullName>
    </submittedName>
</protein>
<gene>
    <name evidence="1" type="ORF">HAX54_026275</name>
</gene>
<feature type="non-terminal residue" evidence="1">
    <location>
        <position position="197"/>
    </location>
</feature>
<reference evidence="1 2" key="1">
    <citation type="journal article" date="2021" name="BMC Genomics">
        <title>Datura genome reveals duplications of psychoactive alkaloid biosynthetic genes and high mutation rate following tissue culture.</title>
        <authorList>
            <person name="Rajewski A."/>
            <person name="Carter-House D."/>
            <person name="Stajich J."/>
            <person name="Litt A."/>
        </authorList>
    </citation>
    <scope>NUCLEOTIDE SEQUENCE [LARGE SCALE GENOMIC DNA]</scope>
    <source>
        <strain evidence="1">AR-01</strain>
    </source>
</reference>
<accession>A0ABS8V2Z3</accession>
<sequence length="197" mass="22166">MRDQETDREGNGLLIIGWPSLEPFTELSTELFSSSEREDVIQLERSERAEKEARPTGREKMEVSFVSRLCWGGQGRWIGSRGDAYASSISIGFPSFSVYGEGDKREAPNMFYPQAPSIISNLNSSEVVDCPFLLISQIGLEPYTRGCLLLSPISKVAYALHLLPLNDEARSGRRDLNHQPQPWQGYALPLRYIRQLG</sequence>
<keyword evidence="2" id="KW-1185">Reference proteome</keyword>
<proteinExistence type="predicted"/>
<evidence type="ECO:0000313" key="1">
    <source>
        <dbReference type="EMBL" id="MCD9640747.1"/>
    </source>
</evidence>
<dbReference type="EMBL" id="JACEIK010003194">
    <property type="protein sequence ID" value="MCD9640747.1"/>
    <property type="molecule type" value="Genomic_DNA"/>
</dbReference>
<organism evidence="1 2">
    <name type="scientific">Datura stramonium</name>
    <name type="common">Jimsonweed</name>
    <name type="synonym">Common thornapple</name>
    <dbReference type="NCBI Taxonomy" id="4076"/>
    <lineage>
        <taxon>Eukaryota</taxon>
        <taxon>Viridiplantae</taxon>
        <taxon>Streptophyta</taxon>
        <taxon>Embryophyta</taxon>
        <taxon>Tracheophyta</taxon>
        <taxon>Spermatophyta</taxon>
        <taxon>Magnoliopsida</taxon>
        <taxon>eudicotyledons</taxon>
        <taxon>Gunneridae</taxon>
        <taxon>Pentapetalae</taxon>
        <taxon>asterids</taxon>
        <taxon>lamiids</taxon>
        <taxon>Solanales</taxon>
        <taxon>Solanaceae</taxon>
        <taxon>Solanoideae</taxon>
        <taxon>Datureae</taxon>
        <taxon>Datura</taxon>
    </lineage>
</organism>
<dbReference type="Proteomes" id="UP000823775">
    <property type="component" value="Unassembled WGS sequence"/>
</dbReference>